<dbReference type="GO" id="GO:0004843">
    <property type="term" value="F:cysteine-type deubiquitinase activity"/>
    <property type="evidence" value="ECO:0007669"/>
    <property type="project" value="UniProtKB-UniRule"/>
</dbReference>
<dbReference type="FunFam" id="3.90.70.10:FF:000116">
    <property type="entry name" value="Ubiquitin carboxyl-terminal hydrolase 20"/>
    <property type="match status" value="1"/>
</dbReference>
<reference evidence="12" key="1">
    <citation type="submission" date="2025-08" db="UniProtKB">
        <authorList>
            <consortium name="RefSeq"/>
        </authorList>
    </citation>
    <scope>IDENTIFICATION</scope>
    <source>
        <strain evidence="12">OHB3-1</strain>
    </source>
</reference>
<dbReference type="InterPro" id="IPR018200">
    <property type="entry name" value="USP_CS"/>
</dbReference>
<evidence type="ECO:0000256" key="1">
    <source>
        <dbReference type="ARBA" id="ARBA00000707"/>
    </source>
</evidence>
<dbReference type="KEGG" id="mcha:111014863"/>
<keyword evidence="4 8" id="KW-0833">Ubl conjugation pathway</keyword>
<dbReference type="Pfam" id="PF00443">
    <property type="entry name" value="UCH"/>
    <property type="match status" value="1"/>
</dbReference>
<evidence type="ECO:0000256" key="3">
    <source>
        <dbReference type="ARBA" id="ARBA00022670"/>
    </source>
</evidence>
<feature type="domain" description="USP" evidence="10">
    <location>
        <begin position="118"/>
        <end position="425"/>
    </location>
</feature>
<dbReference type="PANTHER" id="PTHR24006:SF747">
    <property type="entry name" value="UBIQUITIN CARBOXYL-TERMINAL HYDROLASE 20"/>
    <property type="match status" value="1"/>
</dbReference>
<dbReference type="InterPro" id="IPR001394">
    <property type="entry name" value="Peptidase_C19_UCH"/>
</dbReference>
<organism evidence="11 12">
    <name type="scientific">Momordica charantia</name>
    <name type="common">Bitter gourd</name>
    <name type="synonym">Balsam pear</name>
    <dbReference type="NCBI Taxonomy" id="3673"/>
    <lineage>
        <taxon>Eukaryota</taxon>
        <taxon>Viridiplantae</taxon>
        <taxon>Streptophyta</taxon>
        <taxon>Embryophyta</taxon>
        <taxon>Tracheophyta</taxon>
        <taxon>Spermatophyta</taxon>
        <taxon>Magnoliopsida</taxon>
        <taxon>eudicotyledons</taxon>
        <taxon>Gunneridae</taxon>
        <taxon>Pentapetalae</taxon>
        <taxon>rosids</taxon>
        <taxon>fabids</taxon>
        <taxon>Cucurbitales</taxon>
        <taxon>Cucurbitaceae</taxon>
        <taxon>Momordiceae</taxon>
        <taxon>Momordica</taxon>
    </lineage>
</organism>
<keyword evidence="5 8" id="KW-0378">Hydrolase</keyword>
<evidence type="ECO:0000256" key="4">
    <source>
        <dbReference type="ARBA" id="ARBA00022786"/>
    </source>
</evidence>
<evidence type="ECO:0000259" key="10">
    <source>
        <dbReference type="PROSITE" id="PS50235"/>
    </source>
</evidence>
<dbReference type="GO" id="GO:0005634">
    <property type="term" value="C:nucleus"/>
    <property type="evidence" value="ECO:0007669"/>
    <property type="project" value="TreeGrafter"/>
</dbReference>
<dbReference type="GO" id="GO:0006508">
    <property type="term" value="P:proteolysis"/>
    <property type="evidence" value="ECO:0007669"/>
    <property type="project" value="UniProtKB-KW"/>
</dbReference>
<dbReference type="InterPro" id="IPR038765">
    <property type="entry name" value="Papain-like_cys_pep_sf"/>
</dbReference>
<dbReference type="GeneID" id="111014863"/>
<comment type="function">
    <text evidence="7 8">Recognizes and hydrolyzes the peptide bond at the C-terminal Gly of ubiquitin. Involved in the processing of poly-ubiquitin precursors as well as that of ubiquitinated proteins.</text>
</comment>
<evidence type="ECO:0000256" key="5">
    <source>
        <dbReference type="ARBA" id="ARBA00022801"/>
    </source>
</evidence>
<dbReference type="Proteomes" id="UP000504603">
    <property type="component" value="Unplaced"/>
</dbReference>
<keyword evidence="11" id="KW-1185">Reference proteome</keyword>
<evidence type="ECO:0000256" key="9">
    <source>
        <dbReference type="SAM" id="MobiDB-lite"/>
    </source>
</evidence>
<dbReference type="GO" id="GO:0016579">
    <property type="term" value="P:protein deubiquitination"/>
    <property type="evidence" value="ECO:0007669"/>
    <property type="project" value="InterPro"/>
</dbReference>
<dbReference type="RefSeq" id="XP_022145411.1">
    <property type="nucleotide sequence ID" value="XM_022289719.1"/>
</dbReference>
<feature type="region of interest" description="Disordered" evidence="9">
    <location>
        <begin position="603"/>
        <end position="662"/>
    </location>
</feature>
<evidence type="ECO:0000313" key="11">
    <source>
        <dbReference type="Proteomes" id="UP000504603"/>
    </source>
</evidence>
<evidence type="ECO:0000256" key="6">
    <source>
        <dbReference type="ARBA" id="ARBA00022807"/>
    </source>
</evidence>
<sequence length="662" mass="72582">MATHLAESQEVDRFLFPPLEIQGGSWPSTAAEALSSRNGDFPFSPIERSRSANQSWGSSSLNPIGSSSISTHSSNSEGAVSLFVDNSSNGSLLGSSSEESFLGGSVAAQETKSLSAGAGLANLGNTCFINAILQCFTHTAPFVEGLRSANHEIPCKRDGEDFCVLCAIRDQIELSLTTLGGIISPLKIVNNLSYFSSCFRRYQQEDAHEFMQCFLDKLETCLESEAKDQVLSEDDGIVNKVFGGRLISKLCCCECGHCSETYEPLVDLSLEIENVDSVTSALESFTMVERIGDPEAKFKCENCKEEVLVEKQLKLEKIPLVATFHLKRFKADGSFVEKIDKHVEFPLELDLQPYTIGGHDDKVELKYELYAIVEHTGFSSTSGHYFSFVRMSPDTWHRMDDSLVTRVSEDYVLSREAYILLYKRKGTLWFSSLIEQPDPCLNSDSSNTSPKSVLENIDNVCPSLAAAESKVNNCETTNASAGSSGMNPAKFSGEMGVKEEAGAYDLGNATSANFHIFESAKTKSSPVVNENLRSNDKDGCGDGSHHLMPPRSPCPDTILQTPEPQYRISTDHLKTEKCTTSGRPSNKGVDDSERKAALRYIRKSMPSSRGSKMIAAIFGPQSEGPLNKKKRLRSLPCKKSSPPNNRRKTSHSSVMRFVAAEN</sequence>
<dbReference type="EC" id="3.4.19.12" evidence="8"/>
<dbReference type="InterPro" id="IPR050164">
    <property type="entry name" value="Peptidase_C19"/>
</dbReference>
<proteinExistence type="inferred from homology"/>
<protein>
    <recommendedName>
        <fullName evidence="8">Ubiquitin carboxyl-terminal hydrolase</fullName>
        <ecNumber evidence="8">3.4.19.12</ecNumber>
    </recommendedName>
</protein>
<gene>
    <name evidence="12" type="primary">LOC111014863</name>
</gene>
<dbReference type="PROSITE" id="PS50235">
    <property type="entry name" value="USP_3"/>
    <property type="match status" value="1"/>
</dbReference>
<comment type="similarity">
    <text evidence="2 8">Belongs to the peptidase C19 family.</text>
</comment>
<keyword evidence="3 8" id="KW-0645">Protease</keyword>
<dbReference type="PROSITE" id="PS00972">
    <property type="entry name" value="USP_1"/>
    <property type="match status" value="1"/>
</dbReference>
<evidence type="ECO:0000256" key="7">
    <source>
        <dbReference type="ARBA" id="ARBA00037450"/>
    </source>
</evidence>
<dbReference type="PROSITE" id="PS00973">
    <property type="entry name" value="USP_2"/>
    <property type="match status" value="1"/>
</dbReference>
<evidence type="ECO:0000256" key="8">
    <source>
        <dbReference type="RuleBase" id="RU366025"/>
    </source>
</evidence>
<evidence type="ECO:0000256" key="2">
    <source>
        <dbReference type="ARBA" id="ARBA00009085"/>
    </source>
</evidence>
<dbReference type="Gene3D" id="3.90.70.10">
    <property type="entry name" value="Cysteine proteinases"/>
    <property type="match status" value="1"/>
</dbReference>
<dbReference type="PANTHER" id="PTHR24006">
    <property type="entry name" value="UBIQUITIN CARBOXYL-TERMINAL HYDROLASE"/>
    <property type="match status" value="1"/>
</dbReference>
<dbReference type="GO" id="GO:0005829">
    <property type="term" value="C:cytosol"/>
    <property type="evidence" value="ECO:0007669"/>
    <property type="project" value="TreeGrafter"/>
</dbReference>
<evidence type="ECO:0000313" key="12">
    <source>
        <dbReference type="RefSeq" id="XP_022145411.1"/>
    </source>
</evidence>
<dbReference type="SUPFAM" id="SSF54001">
    <property type="entry name" value="Cysteine proteinases"/>
    <property type="match status" value="1"/>
</dbReference>
<keyword evidence="6 8" id="KW-0788">Thiol protease</keyword>
<feature type="region of interest" description="Disordered" evidence="9">
    <location>
        <begin position="575"/>
        <end position="594"/>
    </location>
</feature>
<comment type="catalytic activity">
    <reaction evidence="1 8">
        <text>Thiol-dependent hydrolysis of ester, thioester, amide, peptide and isopeptide bonds formed by the C-terminal Gly of ubiquitin (a 76-residue protein attached to proteins as an intracellular targeting signal).</text>
        <dbReference type="EC" id="3.4.19.12"/>
    </reaction>
</comment>
<name>A0A6J1CW85_MOMCH</name>
<accession>A0A6J1CW85</accession>
<dbReference type="AlphaFoldDB" id="A0A6J1CW85"/>
<dbReference type="InterPro" id="IPR028889">
    <property type="entry name" value="USP"/>
</dbReference>
<dbReference type="OrthoDB" id="420187at2759"/>